<dbReference type="Proteomes" id="UP000501367">
    <property type="component" value="Chromosome"/>
</dbReference>
<accession>A0AAE7DDZ2</accession>
<dbReference type="EMBL" id="CP051487">
    <property type="protein sequence ID" value="QJC78210.1"/>
    <property type="molecule type" value="Genomic_DNA"/>
</dbReference>
<dbReference type="AlphaFoldDB" id="A0AAE7DDZ2"/>
<evidence type="ECO:0000313" key="2">
    <source>
        <dbReference type="Proteomes" id="UP000501367"/>
    </source>
</evidence>
<dbReference type="KEGG" id="pum:HGP31_07770"/>
<gene>
    <name evidence="1" type="ORF">HGP31_07770</name>
</gene>
<organism evidence="1 2">
    <name type="scientific">Pseudomonas umsongensis</name>
    <dbReference type="NCBI Taxonomy" id="198618"/>
    <lineage>
        <taxon>Bacteria</taxon>
        <taxon>Pseudomonadati</taxon>
        <taxon>Pseudomonadota</taxon>
        <taxon>Gammaproteobacteria</taxon>
        <taxon>Pseudomonadales</taxon>
        <taxon>Pseudomonadaceae</taxon>
        <taxon>Pseudomonas</taxon>
    </lineage>
</organism>
<sequence length="78" mass="8257">MSLIEMMSQAPVRNSGSYGPYGAAGVETTPSIAAVLDYLALFGGMVHLEATSPAFVAIDAWRVVQEAIAKARDESKQI</sequence>
<reference evidence="1 2" key="1">
    <citation type="submission" date="2020-04" db="EMBL/GenBank/DDBJ databases">
        <authorList>
            <person name="Yao Y."/>
            <person name="He Z."/>
        </authorList>
    </citation>
    <scope>NUCLEOTIDE SEQUENCE [LARGE SCALE GENOMIC DNA]</scope>
    <source>
        <strain evidence="1 2">CY-1</strain>
    </source>
</reference>
<name>A0AAE7DDZ2_9PSED</name>
<protein>
    <submittedName>
        <fullName evidence="1">Uncharacterized protein</fullName>
    </submittedName>
</protein>
<proteinExistence type="predicted"/>
<dbReference type="RefSeq" id="WP_168757412.1">
    <property type="nucleotide sequence ID" value="NZ_CP051487.1"/>
</dbReference>
<evidence type="ECO:0000313" key="1">
    <source>
        <dbReference type="EMBL" id="QJC78210.1"/>
    </source>
</evidence>
<dbReference type="GeneID" id="72193467"/>